<dbReference type="Pfam" id="PF20206">
    <property type="entry name" value="Tra1_ring"/>
    <property type="match status" value="2"/>
</dbReference>
<dbReference type="InterPro" id="IPR003151">
    <property type="entry name" value="PIK-rel_kinase_FAT"/>
</dbReference>
<dbReference type="InterPro" id="IPR014009">
    <property type="entry name" value="PIK_FAT"/>
</dbReference>
<comment type="similarity">
    <text evidence="1">Belongs to the PI3/PI4-kinase family. TRA1 subfamily.</text>
</comment>
<dbReference type="InterPro" id="IPR046805">
    <property type="entry name" value="Tra1_ring"/>
</dbReference>
<dbReference type="CDD" id="cd05163">
    <property type="entry name" value="PIKK_TRRAP"/>
    <property type="match status" value="1"/>
</dbReference>
<dbReference type="InterPro" id="IPR016024">
    <property type="entry name" value="ARM-type_fold"/>
</dbReference>
<protein>
    <submittedName>
        <fullName evidence="5">FAT domain-containing protein</fullName>
    </submittedName>
</protein>
<accession>A0AA39NMJ5</accession>
<evidence type="ECO:0000313" key="5">
    <source>
        <dbReference type="EMBL" id="KAK0468408.1"/>
    </source>
</evidence>
<proteinExistence type="inferred from homology"/>
<dbReference type="Pfam" id="PF20175">
    <property type="entry name" value="Tra1_central"/>
    <property type="match status" value="1"/>
</dbReference>
<dbReference type="SMART" id="SM00146">
    <property type="entry name" value="PI3Kc"/>
    <property type="match status" value="1"/>
</dbReference>
<dbReference type="PANTHER" id="PTHR11139">
    <property type="entry name" value="ATAXIA TELANGIECTASIA MUTATED ATM -RELATED"/>
    <property type="match status" value="1"/>
</dbReference>
<dbReference type="GO" id="GO:0005634">
    <property type="term" value="C:nucleus"/>
    <property type="evidence" value="ECO:0007669"/>
    <property type="project" value="TreeGrafter"/>
</dbReference>
<dbReference type="GO" id="GO:0035267">
    <property type="term" value="C:NuA4 histone acetyltransferase complex"/>
    <property type="evidence" value="ECO:0007669"/>
    <property type="project" value="TreeGrafter"/>
</dbReference>
<gene>
    <name evidence="5" type="ORF">EV420DRAFT_1686665</name>
</gene>
<dbReference type="SUPFAM" id="SSF48371">
    <property type="entry name" value="ARM repeat"/>
    <property type="match status" value="3"/>
</dbReference>
<dbReference type="EMBL" id="JAUEPS010000002">
    <property type="protein sequence ID" value="KAK0468408.1"/>
    <property type="molecule type" value="Genomic_DNA"/>
</dbReference>
<reference evidence="5" key="1">
    <citation type="submission" date="2023-06" db="EMBL/GenBank/DDBJ databases">
        <authorList>
            <consortium name="Lawrence Berkeley National Laboratory"/>
            <person name="Ahrendt S."/>
            <person name="Sahu N."/>
            <person name="Indic B."/>
            <person name="Wong-Bajracharya J."/>
            <person name="Merenyi Z."/>
            <person name="Ke H.-M."/>
            <person name="Monk M."/>
            <person name="Kocsube S."/>
            <person name="Drula E."/>
            <person name="Lipzen A."/>
            <person name="Balint B."/>
            <person name="Henrissat B."/>
            <person name="Andreopoulos B."/>
            <person name="Martin F.M."/>
            <person name="Harder C.B."/>
            <person name="Rigling D."/>
            <person name="Ford K.L."/>
            <person name="Foster G.D."/>
            <person name="Pangilinan J."/>
            <person name="Papanicolaou A."/>
            <person name="Barry K."/>
            <person name="LaButti K."/>
            <person name="Viragh M."/>
            <person name="Koriabine M."/>
            <person name="Yan M."/>
            <person name="Riley R."/>
            <person name="Champramary S."/>
            <person name="Plett K.L."/>
            <person name="Tsai I.J."/>
            <person name="Slot J."/>
            <person name="Sipos G."/>
            <person name="Plett J."/>
            <person name="Nagy L.G."/>
            <person name="Grigoriev I.V."/>
        </authorList>
    </citation>
    <scope>NUCLEOTIDE SEQUENCE</scope>
    <source>
        <strain evidence="5">CCBAS 213</strain>
    </source>
</reference>
<comment type="caution">
    <text evidence="5">The sequence shown here is derived from an EMBL/GenBank/DDBJ whole genome shotgun (WGS) entry which is preliminary data.</text>
</comment>
<dbReference type="RefSeq" id="XP_060338683.1">
    <property type="nucleotide sequence ID" value="XM_060479288.1"/>
</dbReference>
<dbReference type="PROSITE" id="PS51189">
    <property type="entry name" value="FAT"/>
    <property type="match status" value="1"/>
</dbReference>
<evidence type="ECO:0000259" key="4">
    <source>
        <dbReference type="PROSITE" id="PS51189"/>
    </source>
</evidence>
<evidence type="ECO:0000259" key="3">
    <source>
        <dbReference type="PROSITE" id="PS50290"/>
    </source>
</evidence>
<dbReference type="GO" id="GO:0006355">
    <property type="term" value="P:regulation of DNA-templated transcription"/>
    <property type="evidence" value="ECO:0007669"/>
    <property type="project" value="TreeGrafter"/>
</dbReference>
<feature type="domain" description="FAT" evidence="4">
    <location>
        <begin position="2364"/>
        <end position="2905"/>
    </location>
</feature>
<dbReference type="PROSITE" id="PS50290">
    <property type="entry name" value="PI3_4_KINASE_3"/>
    <property type="match status" value="1"/>
</dbReference>
<organism evidence="5 6">
    <name type="scientific">Armillaria tabescens</name>
    <name type="common">Ringless honey mushroom</name>
    <name type="synonym">Agaricus tabescens</name>
    <dbReference type="NCBI Taxonomy" id="1929756"/>
    <lineage>
        <taxon>Eukaryota</taxon>
        <taxon>Fungi</taxon>
        <taxon>Dikarya</taxon>
        <taxon>Basidiomycota</taxon>
        <taxon>Agaricomycotina</taxon>
        <taxon>Agaricomycetes</taxon>
        <taxon>Agaricomycetidae</taxon>
        <taxon>Agaricales</taxon>
        <taxon>Marasmiineae</taxon>
        <taxon>Physalacriaceae</taxon>
        <taxon>Desarmillaria</taxon>
    </lineage>
</organism>
<keyword evidence="6" id="KW-1185">Reference proteome</keyword>
<dbReference type="InterPro" id="IPR011009">
    <property type="entry name" value="Kinase-like_dom_sf"/>
</dbReference>
<dbReference type="InterPro" id="IPR050517">
    <property type="entry name" value="DDR_Repair_Kinase"/>
</dbReference>
<dbReference type="Proteomes" id="UP001175211">
    <property type="component" value="Unassembled WGS sequence"/>
</dbReference>
<dbReference type="Pfam" id="PF00454">
    <property type="entry name" value="PI3_PI4_kinase"/>
    <property type="match status" value="1"/>
</dbReference>
<dbReference type="PANTHER" id="PTHR11139:SF1">
    <property type="entry name" value="TRANSFORMATION_TRANSCRIPTION DOMAIN-ASSOCIATED PROTEIN"/>
    <property type="match status" value="1"/>
</dbReference>
<sequence length="3521" mass="399396">TPHTSASSDLEQRAARILDPGIGESHLKTRFLVATEIREILDTLRDADASRALPFIIPPLVELLQSGEVSFRKESLEFQFRSVVLSILTRLPTSEHAKPHVQSIYNCLLHVIRQDNEENGVSACKHIVELVRAYRMLTEENLRDFTSLFKDVFANIKPMTEQLLSEGSPELDPAISLPSIKSFKVTAELGLVMAMFSQIQRDLIRSVVQVTIPPAFEVLCLEAPAQKKAREEFEAAGGFWAGMAPTITNPGSYGDLVNAQIKMLSYLAFIMRFNPESSDVHGETLVLHALRILQDCPMNGIPQRKELMVVFRHLMGTSYRKALLPQIDKLFDERVLLGTCLGANELLRATVYTAFTDLFHHVRNDLTSAQLERIVHVYSRQIHNPALSINLHTLSAKMMFGTADAIIAKETPQGAARILELMFKSCLDRLDALTLVHENILAALERAKTGQEVAIDAAFIEKARPVGGAAYALEKPEDVVNELRMFFKTLLHGFRVCLAGLRKCEAPTPDGTLIFRMFEGCVRCLANMDSDNRTDAANDAIEWFSPILSEINLHVFQEVWTHKMEFFFECAQKRVALLGICSYLFNREATSPTLLAIVLQFLVDRLPMLGEYEDLVVATTIRLYKTAFAAVASHPGTNESILALHLGKLLMDCFPLAAKATKPTHYFHLLRALFRSIGGGGGRFELLYKEVLPLLPEMLECLNRQLHSSEGATRDMIVELCLTVPLRLTHLLPHLSYLMQPLALALKGSPELVTQGLRTLELCIDNLTPDFLDPTLNLVLRELMEALHSHLKPQPANHILAHTTMRILGKLGGRNRRLLSKEPCLKYQHHSEHPKMAISFSGKVGKVDLGPAALLARQTLTTGTPADVTHAYEYLERCLSIMLNDDIKGENAERLFVSAMEGIYDATHVAQTQEQAEQFVKRMGQRIFELETRRSSPRDAGARQAPSALLLAFIDAIPHALAREQAEEAKKANILVASVIQNLVNTIGQHSMTLPEVTPILHQFSTRFIALCFGDSWVRKRAGCNGIRIMTSTMHVGASWTAERELEILRALLHVLKDLPADLPRDTEEIVDVLTTVLRIGNANLDYTTENGHQNRLKLISLVGQIFPELQSSNAVVRQAAQTSIGLLVEFSGSAATQLLMPHRDRMLGGIYTKPLRALPFSIQIGMIEAVRYCVSLDPPLVEVNDELLRLLHETLALADADDSALVGRGNVRQSSIEVTKLHVACIKLLTASMPLTDFFSKQHQTRQRVTSVYFKALYSPSHEIKAVAYDGLKMVLAHQNRLPRELLQTGLRPILMNLADPKRLSVPGLEGLARLLALLTNYFKVEIGHKLLDHFRVVADPQMLQASSRLPLVENEGITKLVRLANIFHLLPSSANIFLDNLINAIVQTEAQMHFSGRSPFSEPLARYLNRYPAEGIDFFLRHLTFPRHLRTLRSILQAKLAPRLESDLASRTSTIVAHFIRGGNEAQILPALLLFMDLASIAPSWIQQHAYAIDALVDVWHADLPERDAIVSPEVIERQSIILSIFKMVLEQCPRIDLVFEIVSVYTRTLETDLIRTTHFLYKHVALSYDGIYRRNVLMRFLTWFDDPACSWSHKAYFIRYIVTPTLLVQASRSKEERLVGLDFVERISKMIWRRIADPKAFQDTDDMFKIELLHFTTVMVKHYPDLMEHARKDVQVCSWHYIGSTDDPIVKHAAYLLNAHFFAAYSSPYKFIMRTWTGLLRNTEGRGHLRQEALATLAPALQAETPESGFPQWAVTARRMLSEEGGSSHFFTLYTLIIKNPSLFYPVRGLFITFIANSLPKLGLTQNCTLESRNLSIDILQIIFNWENQAKKEQEAKMDVDGAHQKDVWLTPMAYRENMVSYLVRLGANLHETPAKNHVVPRALALLKVMVGPNGWTDVQFGLRFFLRSLEQNELNNEQTIALAVSSAKVLQVICAEQSDAWYTKNASILQQLVKKGMITDENALHDALGPIFDRLLNLFPLPKEEEDQPGELSEFHSFVYSAVGEALRNTTTVRGALTILQSVVKTSPERIESFATPLVKILTRLTREHATPGSKDVAYESTVRLIITIIDICQTSIAFLADQRRLFLTSLVALAEKSKNPAICRHILDLARTWALVKQDSYPTSKDKANLLNKMGAYETRGDSLFNSYLELIYEIFTEPSLRRSDLTTRLEPAFLLGCRAKDPSLRERYMDLLDSSVPRSLFNRMTYIFGVQNWEILADNNWIYLALHLLLGATDNLDTPNPRSFAASAPLIPRAKIQDIVRSLQRLSFLDPQTAHNTWVSIFPAAWSCLSRREQADITYHMIILLSKDYHTRQAHVRPNVIETLLSGIHACSPPMTLPPHLVKYLAKTFGCWYVTLEILGASMDTVKDDEPNVRDFVYDSLADVYGELAEDDLFYGVWRRRCLYTETNIALSFEQNGMWEQASTAYETAQSRSRSGTIPFSETEYCLWEDHWILSAEKLQQWEILYDLGRSDNNPEMMLECAWRLKDWMENRAAMEDLINQLPEVPTPRRRVFEAFLSLLKTPGALEKNTEFTRILEDGVQLTLRKWVGLPSPLSAAHIPLLQHFQQFVELQEAVQIFGSLSQTTSQNLEKKSSELKMVLQAWRERLPNLHDDIGIWSDLVAWRQNVFNAINNAYIPLIGGSTQGGNGGASNANTFGYRGYHETAWIINRFAHVSRKHDLLEACFTSLAKIYTLPNIEISEAFLKLREQARCYYQKPSDLQAGLEVINNTNLHYFSNAQKAEFFTLKGLFYARFNRREDANIAFGQAVQMDMNQAKSWAEWGRWNDRMFKESNQQDLSCAANAVSCYLQAAGLYKSGKARPLLGRVLWLLSLDDNTFTISRAFDTYKGDASFWFWITLIPQLCQSISLREVKQARYLLLNLARHYPQALFFHLRTTREEMQAGRKAAALRAAAVAGQAIPTSAIVGPTNGDTHPAPVNAPPQQQTDGNPTSEARLPSRKSSFLDSYHSIAYETQAWEYVEEIVQILKAAFPLLLLSLETMLDQMISRFKPSNEEDIYRHICLLLQDGSQHYLVRMNSANEDVDLPAQTIQTLQKIAQNMPGRAKASILYKDYEEDFVNTKLTLYEYIHRLQEWRDRYEKILDARPRFQTLDILSHYLTEFQYSKVDEIEIPGQYTEEKDNNQNFVKILKFSPKFENWRTHGLCSKRIMMIGSDNSSVSFCAQQPPFRHSRREERIMQLCRTFNGVLARKKETRKRNLAFHLPTAVLCSASFRLYNMDASYVSFGDIYDLHCQATRISREDPLLYSGEKVRRILREAKQTGQVLKPEYLTLKKLIFDEITAKMVPEDIITRYMIRTMDGPSELWRMRKQFALQVAACSFMTYLLCVGGRLPSRFYISRSTGQIAMTELLPSMTSNHPQFATSDVVPFRLTPNMQHFMSPIFMEGILATSLMAMGRCLTEPEYELEPQLYLYVRDEVLVWMRGTGKHWNPQQTQSVTDNVKTIVKRAEVFACKIEREQALQGVPLQGPVMQTVINLIATATNPVQLSKMGELYSPWY</sequence>
<feature type="domain" description="PI3K/PI4K catalytic" evidence="3">
    <location>
        <begin position="3157"/>
        <end position="3499"/>
    </location>
</feature>
<evidence type="ECO:0000256" key="1">
    <source>
        <dbReference type="ARBA" id="ARBA00007234"/>
    </source>
</evidence>
<dbReference type="InterPro" id="IPR036940">
    <property type="entry name" value="PI3/4_kinase_cat_sf"/>
</dbReference>
<dbReference type="InterPro" id="IPR000403">
    <property type="entry name" value="PI3/4_kinase_cat_dom"/>
</dbReference>
<dbReference type="Gene3D" id="1.10.1070.11">
    <property type="entry name" value="Phosphatidylinositol 3-/4-kinase, catalytic domain"/>
    <property type="match status" value="1"/>
</dbReference>
<feature type="non-terminal residue" evidence="5">
    <location>
        <position position="3521"/>
    </location>
</feature>
<feature type="non-terminal residue" evidence="5">
    <location>
        <position position="1"/>
    </location>
</feature>
<feature type="compositionally biased region" description="Polar residues" evidence="2">
    <location>
        <begin position="2946"/>
        <end position="2957"/>
    </location>
</feature>
<dbReference type="InterPro" id="IPR046807">
    <property type="entry name" value="Tra1_central"/>
</dbReference>
<feature type="region of interest" description="Disordered" evidence="2">
    <location>
        <begin position="2931"/>
        <end position="2964"/>
    </location>
</feature>
<evidence type="ECO:0000256" key="2">
    <source>
        <dbReference type="SAM" id="MobiDB-lite"/>
    </source>
</evidence>
<dbReference type="GO" id="GO:0006281">
    <property type="term" value="P:DNA repair"/>
    <property type="evidence" value="ECO:0007669"/>
    <property type="project" value="TreeGrafter"/>
</dbReference>
<evidence type="ECO:0000313" key="6">
    <source>
        <dbReference type="Proteomes" id="UP001175211"/>
    </source>
</evidence>
<dbReference type="GeneID" id="85362836"/>
<dbReference type="SUPFAM" id="SSF56112">
    <property type="entry name" value="Protein kinase-like (PK-like)"/>
    <property type="match status" value="1"/>
</dbReference>
<dbReference type="Pfam" id="PF02259">
    <property type="entry name" value="FAT"/>
    <property type="match status" value="1"/>
</dbReference>
<name>A0AA39NMJ5_ARMTA</name>
<dbReference type="GO" id="GO:0000124">
    <property type="term" value="C:SAGA complex"/>
    <property type="evidence" value="ECO:0007669"/>
    <property type="project" value="TreeGrafter"/>
</dbReference>